<gene>
    <name evidence="2" type="ORF">KXV57_008035</name>
</gene>
<comment type="caution">
    <text evidence="2">The sequence shown here is derived from an EMBL/GenBank/DDBJ whole genome shotgun (WGS) entry which is preliminary data.</text>
</comment>
<feature type="non-terminal residue" evidence="2">
    <location>
        <position position="171"/>
    </location>
</feature>
<name>A0A9P8N9F5_ASPFM</name>
<dbReference type="PANTHER" id="PTHR47785">
    <property type="entry name" value="ZN(II)2CYS6 TRANSCRIPTION FACTOR (EUROFUNG)-RELATED-RELATED"/>
    <property type="match status" value="1"/>
</dbReference>
<evidence type="ECO:0000256" key="1">
    <source>
        <dbReference type="SAM" id="MobiDB-lite"/>
    </source>
</evidence>
<feature type="compositionally biased region" description="Low complexity" evidence="1">
    <location>
        <begin position="1"/>
        <end position="13"/>
    </location>
</feature>
<evidence type="ECO:0000313" key="3">
    <source>
        <dbReference type="Proteomes" id="UP000813423"/>
    </source>
</evidence>
<accession>A0A9P8N9F5</accession>
<organism evidence="2 3">
    <name type="scientific">Aspergillus fumigatus</name>
    <name type="common">Neosartorya fumigata</name>
    <dbReference type="NCBI Taxonomy" id="746128"/>
    <lineage>
        <taxon>Eukaryota</taxon>
        <taxon>Fungi</taxon>
        <taxon>Dikarya</taxon>
        <taxon>Ascomycota</taxon>
        <taxon>Pezizomycotina</taxon>
        <taxon>Eurotiomycetes</taxon>
        <taxon>Eurotiomycetidae</taxon>
        <taxon>Eurotiales</taxon>
        <taxon>Aspergillaceae</taxon>
        <taxon>Aspergillus</taxon>
        <taxon>Aspergillus subgen. Fumigati</taxon>
    </lineage>
</organism>
<evidence type="ECO:0000313" key="2">
    <source>
        <dbReference type="EMBL" id="KAH1890387.1"/>
    </source>
</evidence>
<feature type="region of interest" description="Disordered" evidence="1">
    <location>
        <begin position="1"/>
        <end position="42"/>
    </location>
</feature>
<protein>
    <submittedName>
        <fullName evidence="2">Uncharacterized protein</fullName>
    </submittedName>
</protein>
<dbReference type="AlphaFoldDB" id="A0A9P8N9F5"/>
<dbReference type="EMBL" id="JAIBSC010000694">
    <property type="protein sequence ID" value="KAH1890387.1"/>
    <property type="molecule type" value="Genomic_DNA"/>
</dbReference>
<dbReference type="InterPro" id="IPR053181">
    <property type="entry name" value="EcdB-like_regulator"/>
</dbReference>
<dbReference type="Proteomes" id="UP000813423">
    <property type="component" value="Unassembled WGS sequence"/>
</dbReference>
<reference evidence="2" key="1">
    <citation type="submission" date="2021-08" db="EMBL/GenBank/DDBJ databases">
        <title>Global Aspergillus fumigatus from environmental and clinical sources.</title>
        <authorList>
            <person name="Barber A."/>
            <person name="Sae-Ong T."/>
        </authorList>
    </citation>
    <scope>NUCLEOTIDE SEQUENCE</scope>
    <source>
        <strain evidence="2">NRZ-2016-071</strain>
    </source>
</reference>
<proteinExistence type="predicted"/>
<sequence>MSPTPLSNPNSSSGWEDSHAHRAAPSSPWAQSAHPSGFPQKLRDKGVDEFGTLCADPDTIRRYHRSYLEHIHKLHPFLDLGDLDKKIEMFIKLHCLPKTAGLTPTGTGDMLRGAERKRPCDTLQGAACDFPIPTVGRTEATSRRIERSIDNAVLLLVLALGSICEVGAPVP</sequence>
<dbReference type="PANTHER" id="PTHR47785:SF4">
    <property type="entry name" value="ZN(II)2CYS6 TRANSCRIPTION FACTOR (EUROFUNG)"/>
    <property type="match status" value="1"/>
</dbReference>